<dbReference type="EMBL" id="JBHMEI010000023">
    <property type="protein sequence ID" value="MFB9205022.1"/>
    <property type="molecule type" value="Genomic_DNA"/>
</dbReference>
<dbReference type="Gene3D" id="2.60.40.420">
    <property type="entry name" value="Cupredoxins - blue copper proteins"/>
    <property type="match status" value="1"/>
</dbReference>
<dbReference type="InterPro" id="IPR008972">
    <property type="entry name" value="Cupredoxin"/>
</dbReference>
<protein>
    <submittedName>
        <fullName evidence="4">Sulfocyanin-like copper-binding protein</fullName>
    </submittedName>
</protein>
<gene>
    <name evidence="4" type="ORF">ACFFV7_27770</name>
</gene>
<dbReference type="Pfam" id="PF06525">
    <property type="entry name" value="SoxE"/>
    <property type="match status" value="1"/>
</dbReference>
<name>A0ABV5IKG8_9ACTN</name>
<dbReference type="RefSeq" id="WP_229824701.1">
    <property type="nucleotide sequence ID" value="NZ_BMRC01000020.1"/>
</dbReference>
<organism evidence="4 5">
    <name type="scientific">Nonomuraea spiralis</name>
    <dbReference type="NCBI Taxonomy" id="46182"/>
    <lineage>
        <taxon>Bacteria</taxon>
        <taxon>Bacillati</taxon>
        <taxon>Actinomycetota</taxon>
        <taxon>Actinomycetes</taxon>
        <taxon>Streptosporangiales</taxon>
        <taxon>Streptosporangiaceae</taxon>
        <taxon>Nonomuraea</taxon>
    </lineage>
</organism>
<dbReference type="SUPFAM" id="SSF49503">
    <property type="entry name" value="Cupredoxins"/>
    <property type="match status" value="1"/>
</dbReference>
<evidence type="ECO:0000313" key="4">
    <source>
        <dbReference type="EMBL" id="MFB9205022.1"/>
    </source>
</evidence>
<keyword evidence="5" id="KW-1185">Reference proteome</keyword>
<feature type="region of interest" description="Disordered" evidence="2">
    <location>
        <begin position="61"/>
        <end position="101"/>
    </location>
</feature>
<evidence type="ECO:0000256" key="1">
    <source>
        <dbReference type="ARBA" id="ARBA00022723"/>
    </source>
</evidence>
<evidence type="ECO:0000259" key="3">
    <source>
        <dbReference type="Pfam" id="PF06525"/>
    </source>
</evidence>
<accession>A0ABV5IKG8</accession>
<proteinExistence type="predicted"/>
<dbReference type="PROSITE" id="PS00079">
    <property type="entry name" value="MULTICOPPER_OXIDASE1"/>
    <property type="match status" value="1"/>
</dbReference>
<sequence>MDVSLSEMGSGMMSPGPNPGSHGTRMRLTVTPSSVPAGKVSLRAYNAGVLAHEVVVLPLPAGQTPGRRVTGSDGRVSETGSLGEASRTCGAGAGNGIAPGSTSWTTLTLRPGRYELLCNFPGHYAAGMYAELDVTG</sequence>
<dbReference type="Proteomes" id="UP001589647">
    <property type="component" value="Unassembled WGS sequence"/>
</dbReference>
<reference evidence="4 5" key="1">
    <citation type="submission" date="2024-09" db="EMBL/GenBank/DDBJ databases">
        <authorList>
            <person name="Sun Q."/>
            <person name="Mori K."/>
        </authorList>
    </citation>
    <scope>NUCLEOTIDE SEQUENCE [LARGE SCALE GENOMIC DNA]</scope>
    <source>
        <strain evidence="4 5">CCM 3426</strain>
    </source>
</reference>
<comment type="caution">
    <text evidence="4">The sequence shown here is derived from an EMBL/GenBank/DDBJ whole genome shotgun (WGS) entry which is preliminary data.</text>
</comment>
<feature type="compositionally biased region" description="Low complexity" evidence="2">
    <location>
        <begin position="1"/>
        <end position="23"/>
    </location>
</feature>
<evidence type="ECO:0000256" key="2">
    <source>
        <dbReference type="SAM" id="MobiDB-lite"/>
    </source>
</evidence>
<feature type="region of interest" description="Disordered" evidence="2">
    <location>
        <begin position="1"/>
        <end position="24"/>
    </location>
</feature>
<dbReference type="InterPro" id="IPR033138">
    <property type="entry name" value="Cu_oxidase_CS"/>
</dbReference>
<evidence type="ECO:0000313" key="5">
    <source>
        <dbReference type="Proteomes" id="UP001589647"/>
    </source>
</evidence>
<keyword evidence="1" id="KW-0479">Metal-binding</keyword>
<dbReference type="InterPro" id="IPR049544">
    <property type="entry name" value="SoxE-like_C"/>
</dbReference>
<feature type="domain" description="Sulfocyanin-like C-terminal" evidence="3">
    <location>
        <begin position="35"/>
        <end position="134"/>
    </location>
</feature>